<evidence type="ECO:0000313" key="2">
    <source>
        <dbReference type="Proteomes" id="UP000034805"/>
    </source>
</evidence>
<dbReference type="EMBL" id="JARO02009397">
    <property type="protein sequence ID" value="KPP61678.1"/>
    <property type="molecule type" value="Genomic_DNA"/>
</dbReference>
<organism evidence="1 2">
    <name type="scientific">Scleropages formosus</name>
    <name type="common">Asian bonytongue</name>
    <name type="synonym">Osteoglossum formosum</name>
    <dbReference type="NCBI Taxonomy" id="113540"/>
    <lineage>
        <taxon>Eukaryota</taxon>
        <taxon>Metazoa</taxon>
        <taxon>Chordata</taxon>
        <taxon>Craniata</taxon>
        <taxon>Vertebrata</taxon>
        <taxon>Euteleostomi</taxon>
        <taxon>Actinopterygii</taxon>
        <taxon>Neopterygii</taxon>
        <taxon>Teleostei</taxon>
        <taxon>Osteoglossocephala</taxon>
        <taxon>Osteoglossomorpha</taxon>
        <taxon>Osteoglossiformes</taxon>
        <taxon>Osteoglossidae</taxon>
        <taxon>Scleropages</taxon>
    </lineage>
</organism>
<dbReference type="Gene3D" id="3.10.100.10">
    <property type="entry name" value="Mannose-Binding Protein A, subunit A"/>
    <property type="match status" value="1"/>
</dbReference>
<gene>
    <name evidence="1" type="ORF">Z043_120195</name>
</gene>
<dbReference type="SUPFAM" id="SSF56436">
    <property type="entry name" value="C-type lectin-like"/>
    <property type="match status" value="1"/>
</dbReference>
<accession>A0A0P7U3V7</accession>
<dbReference type="Proteomes" id="UP000034805">
    <property type="component" value="Unassembled WGS sequence"/>
</dbReference>
<proteinExistence type="predicted"/>
<evidence type="ECO:0008006" key="3">
    <source>
        <dbReference type="Google" id="ProtNLM"/>
    </source>
</evidence>
<name>A0A0P7U3V7_SCLFO</name>
<reference evidence="1 2" key="1">
    <citation type="submission" date="2015-08" db="EMBL/GenBank/DDBJ databases">
        <title>The genome of the Asian arowana (Scleropages formosus).</title>
        <authorList>
            <person name="Tan M.H."/>
            <person name="Gan H.M."/>
            <person name="Croft L.J."/>
            <person name="Austin C.M."/>
        </authorList>
    </citation>
    <scope>NUCLEOTIDE SEQUENCE [LARGE SCALE GENOMIC DNA]</scope>
    <source>
        <strain evidence="1">Aro1</strain>
    </source>
</reference>
<protein>
    <recommendedName>
        <fullName evidence="3">C-type lectin domain-containing protein</fullName>
    </recommendedName>
</protein>
<evidence type="ECO:0000313" key="1">
    <source>
        <dbReference type="EMBL" id="KPP61678.1"/>
    </source>
</evidence>
<sequence>MCLSRFWLTTERYKEPDNWTEENENGEDCARMGERSTVNIRIWYDASCEKPLKRVCEALAATPSRASLSLNALPPSVVLTVQNGAVPPSGAQPRRRRTTITRESVLRASRELTYRT</sequence>
<comment type="caution">
    <text evidence="1">The sequence shown here is derived from an EMBL/GenBank/DDBJ whole genome shotgun (WGS) entry which is preliminary data.</text>
</comment>
<dbReference type="AlphaFoldDB" id="A0A0P7U3V7"/>
<dbReference type="InterPro" id="IPR016186">
    <property type="entry name" value="C-type_lectin-like/link_sf"/>
</dbReference>
<dbReference type="InterPro" id="IPR016187">
    <property type="entry name" value="CTDL_fold"/>
</dbReference>